<dbReference type="Proteomes" id="UP000011115">
    <property type="component" value="Unassembled WGS sequence"/>
</dbReference>
<sequence length="71" mass="8166">MRAIILTTISYMINKEFSTKSKHRREVGSRDDACSLCWYQSNSWNLVCFLKKIAPPVAEDAGRKLGDLHHQ</sequence>
<keyword evidence="2" id="KW-1185">Reference proteome</keyword>
<name>M1D479_SOLTU</name>
<reference evidence="2" key="1">
    <citation type="journal article" date="2011" name="Nature">
        <title>Genome sequence and analysis of the tuber crop potato.</title>
        <authorList>
            <consortium name="The Potato Genome Sequencing Consortium"/>
        </authorList>
    </citation>
    <scope>NUCLEOTIDE SEQUENCE [LARGE SCALE GENOMIC DNA]</scope>
    <source>
        <strain evidence="2">cv. DM1-3 516 R44</strain>
    </source>
</reference>
<dbReference type="Gramene" id="PGSC0003DMT400080957">
    <property type="protein sequence ID" value="PGSC0003DMT400080957"/>
    <property type="gene ID" value="PGSC0003DMG401031533"/>
</dbReference>
<evidence type="ECO:0000313" key="2">
    <source>
        <dbReference type="Proteomes" id="UP000011115"/>
    </source>
</evidence>
<reference evidence="1" key="2">
    <citation type="submission" date="2015-06" db="UniProtKB">
        <authorList>
            <consortium name="EnsemblPlants"/>
        </authorList>
    </citation>
    <scope>IDENTIFICATION</scope>
    <source>
        <strain evidence="1">DM1-3 516 R44</strain>
    </source>
</reference>
<proteinExistence type="predicted"/>
<evidence type="ECO:0000313" key="1">
    <source>
        <dbReference type="EnsemblPlants" id="PGSC0003DMT400080957"/>
    </source>
</evidence>
<dbReference type="EnsemblPlants" id="PGSC0003DMT400080957">
    <property type="protein sequence ID" value="PGSC0003DMT400080957"/>
    <property type="gene ID" value="PGSC0003DMG401031533"/>
</dbReference>
<protein>
    <submittedName>
        <fullName evidence="1">Uncharacterized protein</fullName>
    </submittedName>
</protein>
<dbReference type="PaxDb" id="4113-PGSC0003DMT400080957"/>
<dbReference type="HOGENOM" id="CLU_2745025_0_0_1"/>
<accession>M1D479</accession>
<dbReference type="InParanoid" id="M1D479"/>
<dbReference type="AlphaFoldDB" id="M1D479"/>
<organism evidence="1 2">
    <name type="scientific">Solanum tuberosum</name>
    <name type="common">Potato</name>
    <dbReference type="NCBI Taxonomy" id="4113"/>
    <lineage>
        <taxon>Eukaryota</taxon>
        <taxon>Viridiplantae</taxon>
        <taxon>Streptophyta</taxon>
        <taxon>Embryophyta</taxon>
        <taxon>Tracheophyta</taxon>
        <taxon>Spermatophyta</taxon>
        <taxon>Magnoliopsida</taxon>
        <taxon>eudicotyledons</taxon>
        <taxon>Gunneridae</taxon>
        <taxon>Pentapetalae</taxon>
        <taxon>asterids</taxon>
        <taxon>lamiids</taxon>
        <taxon>Solanales</taxon>
        <taxon>Solanaceae</taxon>
        <taxon>Solanoideae</taxon>
        <taxon>Solaneae</taxon>
        <taxon>Solanum</taxon>
    </lineage>
</organism>